<reference evidence="2" key="1">
    <citation type="submission" date="2016-10" db="EMBL/GenBank/DDBJ databases">
        <authorList>
            <person name="Varghese N."/>
            <person name="Submissions S."/>
        </authorList>
    </citation>
    <scope>NUCLEOTIDE SEQUENCE [LARGE SCALE GENOMIC DNA]</scope>
    <source>
        <strain evidence="2">DSM 22530</strain>
    </source>
</reference>
<dbReference type="RefSeq" id="WP_090086670.1">
    <property type="nucleotide sequence ID" value="NZ_FOMR01000011.1"/>
</dbReference>
<dbReference type="Gene3D" id="1.10.1270.10">
    <property type="entry name" value="TrpR-like"/>
    <property type="match status" value="1"/>
</dbReference>
<sequence length="100" mass="11522">MQIDKLRGEQLDQLFDAILSLKDREECYKFFDDIATMSEIHAIAQRLQVARMLTEGRTYSVIEEETNASTATISRVRRCINYGSDGYKIVLDRILDDDAN</sequence>
<dbReference type="InterPro" id="IPR038116">
    <property type="entry name" value="TrpR-like_sf"/>
</dbReference>
<name>A0A1I1Z4G2_9BACI</name>
<dbReference type="OrthoDB" id="2874807at2"/>
<dbReference type="InterPro" id="IPR010921">
    <property type="entry name" value="Trp_repressor/repl_initiator"/>
</dbReference>
<evidence type="ECO:0000313" key="1">
    <source>
        <dbReference type="EMBL" id="SFE26128.1"/>
    </source>
</evidence>
<dbReference type="GO" id="GO:0043565">
    <property type="term" value="F:sequence-specific DNA binding"/>
    <property type="evidence" value="ECO:0007669"/>
    <property type="project" value="InterPro"/>
</dbReference>
<keyword evidence="2" id="KW-1185">Reference proteome</keyword>
<accession>A0A1I1Z4G2</accession>
<proteinExistence type="predicted"/>
<dbReference type="PIRSF" id="PIRSF012508">
    <property type="entry name" value="YerC"/>
    <property type="match status" value="1"/>
</dbReference>
<evidence type="ECO:0000313" key="2">
    <source>
        <dbReference type="Proteomes" id="UP000199474"/>
    </source>
</evidence>
<dbReference type="STRING" id="640948.SAMN05216238_11182"/>
<protein>
    <submittedName>
        <fullName evidence="1">TrpR-related protein YerC/YecD</fullName>
    </submittedName>
</protein>
<dbReference type="EMBL" id="FOMR01000011">
    <property type="protein sequence ID" value="SFE26128.1"/>
    <property type="molecule type" value="Genomic_DNA"/>
</dbReference>
<dbReference type="PANTHER" id="PTHR40080">
    <property type="entry name" value="LMO1763 PROTEIN"/>
    <property type="match status" value="1"/>
</dbReference>
<dbReference type="AlphaFoldDB" id="A0A1I1Z4G2"/>
<dbReference type="SUPFAM" id="SSF48295">
    <property type="entry name" value="TrpR-like"/>
    <property type="match status" value="1"/>
</dbReference>
<dbReference type="PANTHER" id="PTHR40080:SF1">
    <property type="entry name" value="TRPR-LIKE PROTEIN YERC_YECD"/>
    <property type="match status" value="1"/>
</dbReference>
<dbReference type="Pfam" id="PF01371">
    <property type="entry name" value="Trp_repressor"/>
    <property type="match status" value="1"/>
</dbReference>
<dbReference type="InterPro" id="IPR000831">
    <property type="entry name" value="Trp_repress"/>
</dbReference>
<dbReference type="NCBIfam" id="TIGR02531">
    <property type="entry name" value="yecD_yerC"/>
    <property type="match status" value="1"/>
</dbReference>
<gene>
    <name evidence="1" type="ORF">SAMN05216238_11182</name>
</gene>
<dbReference type="GO" id="GO:0003700">
    <property type="term" value="F:DNA-binding transcription factor activity"/>
    <property type="evidence" value="ECO:0007669"/>
    <property type="project" value="InterPro"/>
</dbReference>
<dbReference type="Proteomes" id="UP000199474">
    <property type="component" value="Unassembled WGS sequence"/>
</dbReference>
<dbReference type="InterPro" id="IPR013368">
    <property type="entry name" value="YecD_YerC"/>
</dbReference>
<organism evidence="1 2">
    <name type="scientific">Lentibacillus persicus</name>
    <dbReference type="NCBI Taxonomy" id="640948"/>
    <lineage>
        <taxon>Bacteria</taxon>
        <taxon>Bacillati</taxon>
        <taxon>Bacillota</taxon>
        <taxon>Bacilli</taxon>
        <taxon>Bacillales</taxon>
        <taxon>Bacillaceae</taxon>
        <taxon>Lentibacillus</taxon>
    </lineage>
</organism>